<evidence type="ECO:0000256" key="2">
    <source>
        <dbReference type="SAM" id="MobiDB-lite"/>
    </source>
</evidence>
<evidence type="ECO:0000313" key="3">
    <source>
        <dbReference type="EMBL" id="CAI3987720.1"/>
    </source>
</evidence>
<dbReference type="EMBL" id="CAMXCT030001195">
    <property type="protein sequence ID" value="CAL4775032.1"/>
    <property type="molecule type" value="Genomic_DNA"/>
</dbReference>
<proteinExistence type="predicted"/>
<keyword evidence="1" id="KW-0175">Coiled coil</keyword>
<accession>A0A9P1C9U7</accession>
<comment type="caution">
    <text evidence="3">The sequence shown here is derived from an EMBL/GenBank/DDBJ whole genome shotgun (WGS) entry which is preliminary data.</text>
</comment>
<organism evidence="3">
    <name type="scientific">Cladocopium goreaui</name>
    <dbReference type="NCBI Taxonomy" id="2562237"/>
    <lineage>
        <taxon>Eukaryota</taxon>
        <taxon>Sar</taxon>
        <taxon>Alveolata</taxon>
        <taxon>Dinophyceae</taxon>
        <taxon>Suessiales</taxon>
        <taxon>Symbiodiniaceae</taxon>
        <taxon>Cladocopium</taxon>
    </lineage>
</organism>
<dbReference type="Proteomes" id="UP001152797">
    <property type="component" value="Unassembled WGS sequence"/>
</dbReference>
<name>A0A9P1C9U7_9DINO</name>
<evidence type="ECO:0000313" key="5">
    <source>
        <dbReference type="Proteomes" id="UP001152797"/>
    </source>
</evidence>
<sequence>MAGATWKGEVVRAQQDSSLPIASRCNRILEILKQNGLCYRQCIEPKMILVHVKNRGGQLVSVSDVHSKGAVMAQIGFSMAKIGESICFELPSAMANKDQVIETNRSLAQLSQNQLCEPLGCERFASVSSSHLVTFLRAVQAGCKTTEPEISTGGYLSLDSMCQKKDDLKEMVITGWEWQVIDSQVDHLKKAQEAAMASRPACANYIAAITAFVKQFTGGDAFPFAGEFTELLAYTDFKCPTTTYPWIRLAMAACHMCAPKQYIRDGISRLLTSADFSKLKQKGMAVQLAAAEKLLNEAWALCGQSSLTLDQQAQPMGGYLTRLALFLVGKGSKGPEGKNYKQFEDITDLFTQELMNMKAHGSMARNGQLMVLHSRSGQGGFLTGSIIFVLVIFGLFAPIECTTELLLIFSFFCKTTWPSGSNTKSFLLNLELAKSWEVVDTKVVLSYKGVNKAVVPDNLVSVGPDGRKFLKIQGSHPLVCRLVAADNLEALKTCKNPSLCQGDAFDSLRKKQEEALHKALSEAKEEEEKEKDLFKVEKHPKKKLKLSSGPDFLTLNLDGNDIEVLKPSTWKDKDVSVLLDSSMLAVTFDFLSTDVDTCFKDGNKRSYRKKGGTTGVTMGTTEDEFDYASCANELTEAHEAQEAENEWYQKKLEEAPDDVPTLAAPVVPVVEGVPTGPVTTVGGQQYEEVHLEKADFKVLESKPKAKLPQPSAGLKGAMRPPEPKNPPSKRQKVEIDTKQLFLRHGAVKPKVEEEEEDVLSIRRVEMGILNMVVLWLLQWLPVLHQLLQMLDLHMHQLHGMEYLLQLDMLDMESLKDMLDKEYLQT</sequence>
<reference evidence="4" key="2">
    <citation type="submission" date="2024-04" db="EMBL/GenBank/DDBJ databases">
        <authorList>
            <person name="Chen Y."/>
            <person name="Shah S."/>
            <person name="Dougan E. K."/>
            <person name="Thang M."/>
            <person name="Chan C."/>
        </authorList>
    </citation>
    <scope>NUCLEOTIDE SEQUENCE [LARGE SCALE GENOMIC DNA]</scope>
</reference>
<reference evidence="3" key="1">
    <citation type="submission" date="2022-10" db="EMBL/GenBank/DDBJ databases">
        <authorList>
            <person name="Chen Y."/>
            <person name="Dougan E. K."/>
            <person name="Chan C."/>
            <person name="Rhodes N."/>
            <person name="Thang M."/>
        </authorList>
    </citation>
    <scope>NUCLEOTIDE SEQUENCE</scope>
</reference>
<dbReference type="EMBL" id="CAMXCT020001195">
    <property type="protein sequence ID" value="CAL1141095.1"/>
    <property type="molecule type" value="Genomic_DNA"/>
</dbReference>
<gene>
    <name evidence="3" type="ORF">C1SCF055_LOCUS14973</name>
</gene>
<dbReference type="AlphaFoldDB" id="A0A9P1C9U7"/>
<protein>
    <submittedName>
        <fullName evidence="3">Uncharacterized protein</fullName>
    </submittedName>
</protein>
<feature type="region of interest" description="Disordered" evidence="2">
    <location>
        <begin position="701"/>
        <end position="731"/>
    </location>
</feature>
<keyword evidence="5" id="KW-1185">Reference proteome</keyword>
<evidence type="ECO:0000313" key="4">
    <source>
        <dbReference type="EMBL" id="CAL1141095.1"/>
    </source>
</evidence>
<evidence type="ECO:0000256" key="1">
    <source>
        <dbReference type="SAM" id="Coils"/>
    </source>
</evidence>
<dbReference type="EMBL" id="CAMXCT010001195">
    <property type="protein sequence ID" value="CAI3987720.1"/>
    <property type="molecule type" value="Genomic_DNA"/>
</dbReference>
<feature type="coiled-coil region" evidence="1">
    <location>
        <begin position="509"/>
        <end position="537"/>
    </location>
</feature>